<comment type="caution">
    <text evidence="6">Lacks conserved residue(s) required for the propagation of feature annotation.</text>
</comment>
<keyword evidence="7" id="KW-1185">Reference proteome</keyword>
<dbReference type="PANTHER" id="PTHR31552">
    <property type="entry name" value="SERPENTINE RECEPTOR CLASS GAMMA"/>
    <property type="match status" value="1"/>
</dbReference>
<dbReference type="AlphaFoldDB" id="A0A914HTG8"/>
<name>A0A914HTG8_GLORO</name>
<evidence type="ECO:0000313" key="8">
    <source>
        <dbReference type="WBParaSite" id="Gr19_v10_g3612.t1"/>
    </source>
</evidence>
<keyword evidence="3 6" id="KW-0812">Transmembrane</keyword>
<evidence type="ECO:0000313" key="7">
    <source>
        <dbReference type="Proteomes" id="UP000887572"/>
    </source>
</evidence>
<feature type="transmembrane region" description="Helical" evidence="6">
    <location>
        <begin position="89"/>
        <end position="113"/>
    </location>
</feature>
<comment type="similarity">
    <text evidence="2 6">Belongs to the nematode receptor-like protein srg family.</text>
</comment>
<dbReference type="WBParaSite" id="Gr19_v10_g3612.t1">
    <property type="protein sequence ID" value="Gr19_v10_g3612.t1"/>
    <property type="gene ID" value="Gr19_v10_g3612"/>
</dbReference>
<dbReference type="GO" id="GO:0007606">
    <property type="term" value="P:sensory perception of chemical stimulus"/>
    <property type="evidence" value="ECO:0007669"/>
    <property type="project" value="UniProtKB-UniRule"/>
</dbReference>
<protein>
    <recommendedName>
        <fullName evidence="6">Serpentine receptor class gamma</fullName>
    </recommendedName>
</protein>
<dbReference type="Pfam" id="PF02118">
    <property type="entry name" value="Srg"/>
    <property type="match status" value="1"/>
</dbReference>
<feature type="transmembrane region" description="Helical" evidence="6">
    <location>
        <begin position="229"/>
        <end position="250"/>
    </location>
</feature>
<comment type="subcellular location">
    <subcellularLocation>
        <location evidence="1">Membrane</location>
        <topology evidence="1">Multi-pass membrane protein</topology>
    </subcellularLocation>
</comment>
<evidence type="ECO:0000256" key="4">
    <source>
        <dbReference type="ARBA" id="ARBA00022989"/>
    </source>
</evidence>
<keyword evidence="4 6" id="KW-1133">Transmembrane helix</keyword>
<dbReference type="GO" id="GO:0016020">
    <property type="term" value="C:membrane"/>
    <property type="evidence" value="ECO:0007669"/>
    <property type="project" value="UniProtKB-SubCell"/>
</dbReference>
<dbReference type="InterPro" id="IPR000609">
    <property type="entry name" value="7TM_GPCR_serpentine_rcpt_Srg"/>
</dbReference>
<dbReference type="GO" id="GO:0004888">
    <property type="term" value="F:transmembrane signaling receptor activity"/>
    <property type="evidence" value="ECO:0007669"/>
    <property type="project" value="InterPro"/>
</dbReference>
<dbReference type="Gene3D" id="1.20.1070.10">
    <property type="entry name" value="Rhodopsin 7-helix transmembrane proteins"/>
    <property type="match status" value="1"/>
</dbReference>
<sequence>MMDFAEWSLSIQTQIIYLTICISVPSMALYIAQIVTIVRHKKFHNSFYVLFVMRAIPDCLGVLNSFYGQRLNAIIGGALYPIYSQFPNWMFAMNFFITGHTFQANFFATTFILLNRLTAIAMPTKHEKIWQKFLPLITIFVYFVPTLMYWPAFKMNAIFILRDPNSTTDRGFYIYEAGDNVSINGNNNGHDIEKKLLCYALATFLGHAIVAIQFALTDFWLVDDPKTRFMFASYFPLIMDTGTVMLSGYYCGPAAHSVNS</sequence>
<evidence type="ECO:0000256" key="6">
    <source>
        <dbReference type="RuleBase" id="RU280813"/>
    </source>
</evidence>
<evidence type="ECO:0000256" key="2">
    <source>
        <dbReference type="ARBA" id="ARBA00005692"/>
    </source>
</evidence>
<organism evidence="7 8">
    <name type="scientific">Globodera rostochiensis</name>
    <name type="common">Golden nematode worm</name>
    <name type="synonym">Heterodera rostochiensis</name>
    <dbReference type="NCBI Taxonomy" id="31243"/>
    <lineage>
        <taxon>Eukaryota</taxon>
        <taxon>Metazoa</taxon>
        <taxon>Ecdysozoa</taxon>
        <taxon>Nematoda</taxon>
        <taxon>Chromadorea</taxon>
        <taxon>Rhabditida</taxon>
        <taxon>Tylenchina</taxon>
        <taxon>Tylenchomorpha</taxon>
        <taxon>Tylenchoidea</taxon>
        <taxon>Heteroderidae</taxon>
        <taxon>Heteroderinae</taxon>
        <taxon>Globodera</taxon>
    </lineage>
</organism>
<evidence type="ECO:0000256" key="5">
    <source>
        <dbReference type="ARBA" id="ARBA00023136"/>
    </source>
</evidence>
<accession>A0A914HTG8</accession>
<proteinExistence type="inferred from homology"/>
<dbReference type="Proteomes" id="UP000887572">
    <property type="component" value="Unplaced"/>
</dbReference>
<dbReference type="SUPFAM" id="SSF81321">
    <property type="entry name" value="Family A G protein-coupled receptor-like"/>
    <property type="match status" value="1"/>
</dbReference>
<feature type="transmembrane region" description="Helical" evidence="6">
    <location>
        <begin position="199"/>
        <end position="222"/>
    </location>
</feature>
<dbReference type="PANTHER" id="PTHR31552:SF8">
    <property type="entry name" value="SERPENTINE RECEPTOR CLASS GAMMA"/>
    <property type="match status" value="1"/>
</dbReference>
<reference evidence="8" key="1">
    <citation type="submission" date="2022-11" db="UniProtKB">
        <authorList>
            <consortium name="WormBaseParasite"/>
        </authorList>
    </citation>
    <scope>IDENTIFICATION</scope>
</reference>
<keyword evidence="5 6" id="KW-0472">Membrane</keyword>
<feature type="transmembrane region" description="Helical" evidence="6">
    <location>
        <begin position="133"/>
        <end position="152"/>
    </location>
</feature>
<evidence type="ECO:0000256" key="3">
    <source>
        <dbReference type="ARBA" id="ARBA00022692"/>
    </source>
</evidence>
<dbReference type="PRINTS" id="PR00698">
    <property type="entry name" value="TMPROTEINSRG"/>
</dbReference>
<feature type="transmembrane region" description="Helical" evidence="6">
    <location>
        <begin position="15"/>
        <end position="35"/>
    </location>
</feature>
<evidence type="ECO:0000256" key="1">
    <source>
        <dbReference type="ARBA" id="ARBA00004141"/>
    </source>
</evidence>